<sequence>MSSRKASSARPATPEIVEEAGSAATPRASRNNDPRTPTQTTVSSRLRDSPPSPTRAETSETRSLVWGLDAVTLHVADLLRIQLPPSPPPKNDDFNSLSKTKEMSYTEMSMPQEERMTAIVYAPLMLDKLITKVKKELAMLKIDFEIDIDFVVATSPWHTRGPYIGSCPGDKRSIADAALHEKGPSLKAVVEVKCPNVLGIIPSDAESEDGGYVLSRLLKIPTDTDGNLHPGLAIKFNWPTDEPPFPKGTKPPNLDTETRILVQIWTQLLKNKCDMGMLSAYLLSIFTHHVDDVMYMSAAYRSTEEILFATVAWMAVALELPGYERSELSLPEPDMKLWSHPQVELSELYGAIGVVEPTTPGFFDEQVPSTQRSTSQPAHGPNGRASLARERVNCDPTGASRMLPLFYGP</sequence>
<comment type="caution">
    <text evidence="1">The sequence shown here is derived from an EMBL/GenBank/DDBJ whole genome shotgun (WGS) entry which is preliminary data.</text>
</comment>
<name>A0ACC1TER2_9APHY</name>
<dbReference type="Proteomes" id="UP001148662">
    <property type="component" value="Unassembled WGS sequence"/>
</dbReference>
<evidence type="ECO:0000313" key="2">
    <source>
        <dbReference type="Proteomes" id="UP001148662"/>
    </source>
</evidence>
<gene>
    <name evidence="1" type="ORF">NM688_g248</name>
</gene>
<organism evidence="1 2">
    <name type="scientific">Phlebia brevispora</name>
    <dbReference type="NCBI Taxonomy" id="194682"/>
    <lineage>
        <taxon>Eukaryota</taxon>
        <taxon>Fungi</taxon>
        <taxon>Dikarya</taxon>
        <taxon>Basidiomycota</taxon>
        <taxon>Agaricomycotina</taxon>
        <taxon>Agaricomycetes</taxon>
        <taxon>Polyporales</taxon>
        <taxon>Meruliaceae</taxon>
        <taxon>Phlebia</taxon>
    </lineage>
</organism>
<protein>
    <submittedName>
        <fullName evidence="1">Uncharacterized protein</fullName>
    </submittedName>
</protein>
<dbReference type="EMBL" id="JANHOG010000018">
    <property type="protein sequence ID" value="KAJ3559586.1"/>
    <property type="molecule type" value="Genomic_DNA"/>
</dbReference>
<reference evidence="1" key="1">
    <citation type="submission" date="2022-07" db="EMBL/GenBank/DDBJ databases">
        <title>Genome Sequence of Phlebia brevispora.</title>
        <authorList>
            <person name="Buettner E."/>
        </authorList>
    </citation>
    <scope>NUCLEOTIDE SEQUENCE</scope>
    <source>
        <strain evidence="1">MPL23</strain>
    </source>
</reference>
<accession>A0ACC1TER2</accession>
<keyword evidence="2" id="KW-1185">Reference proteome</keyword>
<evidence type="ECO:0000313" key="1">
    <source>
        <dbReference type="EMBL" id="KAJ3559586.1"/>
    </source>
</evidence>
<proteinExistence type="predicted"/>